<evidence type="ECO:0000313" key="3">
    <source>
        <dbReference type="Proteomes" id="UP001159363"/>
    </source>
</evidence>
<proteinExistence type="predicted"/>
<keyword evidence="3" id="KW-1185">Reference proteome</keyword>
<organism evidence="2 3">
    <name type="scientific">Dryococelus australis</name>
    <dbReference type="NCBI Taxonomy" id="614101"/>
    <lineage>
        <taxon>Eukaryota</taxon>
        <taxon>Metazoa</taxon>
        <taxon>Ecdysozoa</taxon>
        <taxon>Arthropoda</taxon>
        <taxon>Hexapoda</taxon>
        <taxon>Insecta</taxon>
        <taxon>Pterygota</taxon>
        <taxon>Neoptera</taxon>
        <taxon>Polyneoptera</taxon>
        <taxon>Phasmatodea</taxon>
        <taxon>Verophasmatodea</taxon>
        <taxon>Anareolatae</taxon>
        <taxon>Phasmatidae</taxon>
        <taxon>Eurycanthinae</taxon>
        <taxon>Dryococelus</taxon>
    </lineage>
</organism>
<dbReference type="Proteomes" id="UP001159363">
    <property type="component" value="Chromosome 2"/>
</dbReference>
<gene>
    <name evidence="2" type="ORF">PR048_006242</name>
</gene>
<dbReference type="EMBL" id="JARBHB010000002">
    <property type="protein sequence ID" value="KAJ8893642.1"/>
    <property type="molecule type" value="Genomic_DNA"/>
</dbReference>
<evidence type="ECO:0000313" key="2">
    <source>
        <dbReference type="EMBL" id="KAJ8893642.1"/>
    </source>
</evidence>
<feature type="region of interest" description="Disordered" evidence="1">
    <location>
        <begin position="1"/>
        <end position="39"/>
    </location>
</feature>
<comment type="caution">
    <text evidence="2">The sequence shown here is derived from an EMBL/GenBank/DDBJ whole genome shotgun (WGS) entry which is preliminary data.</text>
</comment>
<feature type="compositionally biased region" description="Basic and acidic residues" evidence="1">
    <location>
        <begin position="98"/>
        <end position="108"/>
    </location>
</feature>
<protein>
    <submittedName>
        <fullName evidence="2">Uncharacterized protein</fullName>
    </submittedName>
</protein>
<accession>A0ABQ9IAE5</accession>
<name>A0ABQ9IAE5_9NEOP</name>
<feature type="compositionally biased region" description="Basic and acidic residues" evidence="1">
    <location>
        <begin position="25"/>
        <end position="35"/>
    </location>
</feature>
<feature type="region of interest" description="Disordered" evidence="1">
    <location>
        <begin position="93"/>
        <end position="122"/>
    </location>
</feature>
<evidence type="ECO:0000256" key="1">
    <source>
        <dbReference type="SAM" id="MobiDB-lite"/>
    </source>
</evidence>
<reference evidence="2 3" key="1">
    <citation type="submission" date="2023-02" db="EMBL/GenBank/DDBJ databases">
        <title>LHISI_Scaffold_Assembly.</title>
        <authorList>
            <person name="Stuart O.P."/>
            <person name="Cleave R."/>
            <person name="Magrath M.J.L."/>
            <person name="Mikheyev A.S."/>
        </authorList>
    </citation>
    <scope>NUCLEOTIDE SEQUENCE [LARGE SCALE GENOMIC DNA]</scope>
    <source>
        <strain evidence="2">Daus_M_001</strain>
        <tissue evidence="2">Leg muscle</tissue>
    </source>
</reference>
<feature type="compositionally biased region" description="Polar residues" evidence="1">
    <location>
        <begin position="111"/>
        <end position="120"/>
    </location>
</feature>
<sequence length="223" mass="24875">MEQRRNVGAGKTGDPLENPPTNGIVRHDSHLRKSGEQANRSATVAPVFVEFSFKTKSDTVSQYVLSYMKNSEEIWADLNSEVLRANEGEVSTGMKGLGKREIPEETRRPAASSSTIPTCENSDEPGSAWWEVSSLTAWPPWPLLSYLKSYRIAGWPRAVMCYCKMIPKLTMESVCSQRKSRTTSRNVISLIESQKAIQHLYGELLIKKFNVKGTALFKITSSG</sequence>